<sequence length="224" mass="24645">VQIMGVSAVTIRQDLNHLEAEGFLKRVHGGAIFKSTDDISNRLGINYEKKLRIALKAAAFVHEGDTILIESGSANAILARELSKKDGINIVTSNVFIARELKKSKHTKVILLGGLYQHESESLVGKLTKLGMENINFSKSFIGVDGFTIESGFTSTDMMRAEIALSIVKKSKEVFIITDSSKFGRIELTNLFDVNDINYVITDDGIPEKDKLFLEKNGAKVIIA</sequence>
<evidence type="ECO:0000256" key="3">
    <source>
        <dbReference type="ARBA" id="ARBA00023163"/>
    </source>
</evidence>
<evidence type="ECO:0000256" key="1">
    <source>
        <dbReference type="ARBA" id="ARBA00022491"/>
    </source>
</evidence>
<comment type="caution">
    <text evidence="5">The sequence shown here is derived from an EMBL/GenBank/DDBJ whole genome shotgun (WGS) entry which is preliminary data.</text>
</comment>
<dbReference type="GO" id="GO:0003700">
    <property type="term" value="F:DNA-binding transcription factor activity"/>
    <property type="evidence" value="ECO:0007669"/>
    <property type="project" value="InterPro"/>
</dbReference>
<keyword evidence="3" id="KW-0804">Transcription</keyword>
<protein>
    <recommendedName>
        <fullName evidence="4">HTH deoR-type domain-containing protein</fullName>
    </recommendedName>
</protein>
<proteinExistence type="predicted"/>
<evidence type="ECO:0000313" key="5">
    <source>
        <dbReference type="EMBL" id="GAG23846.1"/>
    </source>
</evidence>
<evidence type="ECO:0000256" key="2">
    <source>
        <dbReference type="ARBA" id="ARBA00023015"/>
    </source>
</evidence>
<keyword evidence="1" id="KW-0678">Repressor</keyword>
<accession>X0XFW6</accession>
<dbReference type="InterPro" id="IPR014036">
    <property type="entry name" value="DeoR-like_C"/>
</dbReference>
<dbReference type="InterPro" id="IPR037171">
    <property type="entry name" value="NagB/RpiA_transferase-like"/>
</dbReference>
<dbReference type="SMART" id="SM00420">
    <property type="entry name" value="HTH_DEOR"/>
    <property type="match status" value="1"/>
</dbReference>
<organism evidence="5">
    <name type="scientific">marine sediment metagenome</name>
    <dbReference type="NCBI Taxonomy" id="412755"/>
    <lineage>
        <taxon>unclassified sequences</taxon>
        <taxon>metagenomes</taxon>
        <taxon>ecological metagenomes</taxon>
    </lineage>
</organism>
<dbReference type="Pfam" id="PF08220">
    <property type="entry name" value="HTH_DeoR"/>
    <property type="match status" value="1"/>
</dbReference>
<feature type="non-terminal residue" evidence="5">
    <location>
        <position position="1"/>
    </location>
</feature>
<dbReference type="InterPro" id="IPR036390">
    <property type="entry name" value="WH_DNA-bd_sf"/>
</dbReference>
<name>X0XFW6_9ZZZZ</name>
<dbReference type="SUPFAM" id="SSF100950">
    <property type="entry name" value="NagB/RpiA/CoA transferase-like"/>
    <property type="match status" value="1"/>
</dbReference>
<gene>
    <name evidence="5" type="ORF">S01H1_55256</name>
</gene>
<reference evidence="5" key="1">
    <citation type="journal article" date="2014" name="Front. Microbiol.">
        <title>High frequency of phylogenetically diverse reductive dehalogenase-homologous genes in deep subseafloor sedimentary metagenomes.</title>
        <authorList>
            <person name="Kawai M."/>
            <person name="Futagami T."/>
            <person name="Toyoda A."/>
            <person name="Takaki Y."/>
            <person name="Nishi S."/>
            <person name="Hori S."/>
            <person name="Arai W."/>
            <person name="Tsubouchi T."/>
            <person name="Morono Y."/>
            <person name="Uchiyama I."/>
            <person name="Ito T."/>
            <person name="Fujiyama A."/>
            <person name="Inagaki F."/>
            <person name="Takami H."/>
        </authorList>
    </citation>
    <scope>NUCLEOTIDE SEQUENCE</scope>
    <source>
        <strain evidence="5">Expedition CK06-06</strain>
    </source>
</reference>
<dbReference type="SUPFAM" id="SSF46785">
    <property type="entry name" value="Winged helix' DNA-binding domain"/>
    <property type="match status" value="1"/>
</dbReference>
<dbReference type="Gene3D" id="3.40.50.1360">
    <property type="match status" value="1"/>
</dbReference>
<dbReference type="PROSITE" id="PS51000">
    <property type="entry name" value="HTH_DEOR_2"/>
    <property type="match status" value="1"/>
</dbReference>
<keyword evidence="2" id="KW-0805">Transcription regulation</keyword>
<evidence type="ECO:0000259" key="4">
    <source>
        <dbReference type="PROSITE" id="PS51000"/>
    </source>
</evidence>
<dbReference type="EMBL" id="BARS01035907">
    <property type="protein sequence ID" value="GAG23846.1"/>
    <property type="molecule type" value="Genomic_DNA"/>
</dbReference>
<dbReference type="Pfam" id="PF00455">
    <property type="entry name" value="DeoRC"/>
    <property type="match status" value="1"/>
</dbReference>
<feature type="domain" description="HTH deoR-type" evidence="4">
    <location>
        <begin position="1"/>
        <end position="33"/>
    </location>
</feature>
<dbReference type="InterPro" id="IPR001034">
    <property type="entry name" value="DeoR_HTH"/>
</dbReference>
<dbReference type="PANTHER" id="PTHR30363">
    <property type="entry name" value="HTH-TYPE TRANSCRIPTIONAL REGULATOR SRLR-RELATED"/>
    <property type="match status" value="1"/>
</dbReference>
<dbReference type="InterPro" id="IPR050313">
    <property type="entry name" value="Carb_Metab_HTH_regulators"/>
</dbReference>
<dbReference type="SMART" id="SM01134">
    <property type="entry name" value="DeoRC"/>
    <property type="match status" value="1"/>
</dbReference>
<dbReference type="AlphaFoldDB" id="X0XFW6"/>
<dbReference type="PANTHER" id="PTHR30363:SF4">
    <property type="entry name" value="GLYCEROL-3-PHOSPHATE REGULON REPRESSOR"/>
    <property type="match status" value="1"/>
</dbReference>